<evidence type="ECO:0000313" key="3">
    <source>
        <dbReference type="Proteomes" id="UP000544222"/>
    </source>
</evidence>
<dbReference type="PROSITE" id="PS51257">
    <property type="entry name" value="PROKAR_LIPOPROTEIN"/>
    <property type="match status" value="1"/>
</dbReference>
<organism evidence="2 3">
    <name type="scientific">Microbacter margulisiae</name>
    <dbReference type="NCBI Taxonomy" id="1350067"/>
    <lineage>
        <taxon>Bacteria</taxon>
        <taxon>Pseudomonadati</taxon>
        <taxon>Bacteroidota</taxon>
        <taxon>Bacteroidia</taxon>
        <taxon>Bacteroidales</taxon>
        <taxon>Porphyromonadaceae</taxon>
        <taxon>Microbacter</taxon>
    </lineage>
</organism>
<accession>A0A7W5DRM6</accession>
<dbReference type="Gene3D" id="3.30.1360.200">
    <property type="match status" value="1"/>
</dbReference>
<dbReference type="EMBL" id="JACHYB010000001">
    <property type="protein sequence ID" value="MBB3187666.1"/>
    <property type="molecule type" value="Genomic_DNA"/>
</dbReference>
<dbReference type="AlphaFoldDB" id="A0A7W5DRM6"/>
<dbReference type="RefSeq" id="WP_183413407.1">
    <property type="nucleotide sequence ID" value="NZ_JACHYB010000001.1"/>
</dbReference>
<reference evidence="2 3" key="1">
    <citation type="submission" date="2020-08" db="EMBL/GenBank/DDBJ databases">
        <title>Genomic Encyclopedia of Type Strains, Phase IV (KMG-IV): sequencing the most valuable type-strain genomes for metagenomic binning, comparative biology and taxonomic classification.</title>
        <authorList>
            <person name="Goeker M."/>
        </authorList>
    </citation>
    <scope>NUCLEOTIDE SEQUENCE [LARGE SCALE GENOMIC DNA]</scope>
    <source>
        <strain evidence="2 3">DSM 27471</strain>
    </source>
</reference>
<proteinExistence type="predicted"/>
<evidence type="ECO:0000313" key="2">
    <source>
        <dbReference type="EMBL" id="MBB3187666.1"/>
    </source>
</evidence>
<dbReference type="Gene3D" id="3.30.70.3400">
    <property type="match status" value="1"/>
</dbReference>
<name>A0A7W5DRM6_9PORP</name>
<gene>
    <name evidence="2" type="ORF">FHX64_001829</name>
</gene>
<dbReference type="InterPro" id="IPR054384">
    <property type="entry name" value="SecDF_P1_head"/>
</dbReference>
<keyword evidence="3" id="KW-1185">Reference proteome</keyword>
<comment type="caution">
    <text evidence="2">The sequence shown here is derived from an EMBL/GenBank/DDBJ whole genome shotgun (WGS) entry which is preliminary data.</text>
</comment>
<sequence>MKTIIYLFIAICISGIFALGCPAQKHSPENIIIRSLNKQATPTALLQSANIISKRLNSFCPDHFKVSIMDKTKEIKISWPGNDDIKIIEQLATQKGVLAFYTVYPGNDVLEFIHGDRYLDSLLKRDKMDGGIGYAPYTEVNAIDHYLNTHNTVQQCRFVWGTVKRDSVVTLYALTAEPVITKNDIKTIQYKQDVSGYNLNIVLHKSAIEKWKATTKASIHQPIAIVLDNQVLYAPVIKTEIDNGRCSISGKFKQPEVRSFKAIGDNGVLPLNLQVVK</sequence>
<dbReference type="Proteomes" id="UP000544222">
    <property type="component" value="Unassembled WGS sequence"/>
</dbReference>
<feature type="domain" description="SecDF P1 head subdomain" evidence="1">
    <location>
        <begin position="171"/>
        <end position="269"/>
    </location>
</feature>
<dbReference type="Pfam" id="PF22599">
    <property type="entry name" value="SecDF_P1_head"/>
    <property type="match status" value="1"/>
</dbReference>
<evidence type="ECO:0000259" key="1">
    <source>
        <dbReference type="Pfam" id="PF22599"/>
    </source>
</evidence>
<protein>
    <submittedName>
        <fullName evidence="2">Preprotein translocase subunit SecD</fullName>
    </submittedName>
</protein>